<comment type="caution">
    <text evidence="2">The sequence shown here is derived from an EMBL/GenBank/DDBJ whole genome shotgun (WGS) entry which is preliminary data.</text>
</comment>
<keyword evidence="1" id="KW-0732">Signal</keyword>
<evidence type="ECO:0000256" key="1">
    <source>
        <dbReference type="SAM" id="SignalP"/>
    </source>
</evidence>
<evidence type="ECO:0008006" key="4">
    <source>
        <dbReference type="Google" id="ProtNLM"/>
    </source>
</evidence>
<sequence>MHMRTLLAGSLLALSGCSQAGSTDLVGEVGIYLDSGSTQCRDDGMKLEEMQQLLGDADIPFSAATCGTDGNMYTAMCGSPDGRIGIFQIAPEHLQLARALGFEALANVPDASPVDCSRW</sequence>
<dbReference type="PROSITE" id="PS51257">
    <property type="entry name" value="PROKAR_LIPOPROTEIN"/>
    <property type="match status" value="1"/>
</dbReference>
<organism evidence="2 3">
    <name type="scientific">Halopseudomonas salina</name>
    <dbReference type="NCBI Taxonomy" id="1323744"/>
    <lineage>
        <taxon>Bacteria</taxon>
        <taxon>Pseudomonadati</taxon>
        <taxon>Pseudomonadota</taxon>
        <taxon>Gammaproteobacteria</taxon>
        <taxon>Pseudomonadales</taxon>
        <taxon>Pseudomonadaceae</taxon>
        <taxon>Halopseudomonas</taxon>
    </lineage>
</organism>
<gene>
    <name evidence="2" type="ORF">GCM10007418_28660</name>
</gene>
<feature type="chain" id="PRO_5045553531" description="Lipoprotein" evidence="1">
    <location>
        <begin position="21"/>
        <end position="119"/>
    </location>
</feature>
<dbReference type="Proteomes" id="UP000638188">
    <property type="component" value="Unassembled WGS sequence"/>
</dbReference>
<evidence type="ECO:0000313" key="3">
    <source>
        <dbReference type="Proteomes" id="UP000638188"/>
    </source>
</evidence>
<evidence type="ECO:0000313" key="2">
    <source>
        <dbReference type="EMBL" id="GGD07867.1"/>
    </source>
</evidence>
<reference evidence="3" key="1">
    <citation type="journal article" date="2019" name="Int. J. Syst. Evol. Microbiol.">
        <title>The Global Catalogue of Microorganisms (GCM) 10K type strain sequencing project: providing services to taxonomists for standard genome sequencing and annotation.</title>
        <authorList>
            <consortium name="The Broad Institute Genomics Platform"/>
            <consortium name="The Broad Institute Genome Sequencing Center for Infectious Disease"/>
            <person name="Wu L."/>
            <person name="Ma J."/>
        </authorList>
    </citation>
    <scope>NUCLEOTIDE SEQUENCE [LARGE SCALE GENOMIC DNA]</scope>
    <source>
        <strain evidence="3">CGMCC 1.12482</strain>
    </source>
</reference>
<proteinExistence type="predicted"/>
<feature type="signal peptide" evidence="1">
    <location>
        <begin position="1"/>
        <end position="20"/>
    </location>
</feature>
<protein>
    <recommendedName>
        <fullName evidence="4">Lipoprotein</fullName>
    </recommendedName>
</protein>
<accession>A0ABQ1Q0G3</accession>
<dbReference type="RefSeq" id="WP_150278743.1">
    <property type="nucleotide sequence ID" value="NZ_BMFF01000006.1"/>
</dbReference>
<name>A0ABQ1Q0G3_9GAMM</name>
<keyword evidence="3" id="KW-1185">Reference proteome</keyword>
<dbReference type="EMBL" id="BMFF01000006">
    <property type="protein sequence ID" value="GGD07867.1"/>
    <property type="molecule type" value="Genomic_DNA"/>
</dbReference>